<keyword evidence="5" id="KW-0648">Protein biosynthesis</keyword>
<dbReference type="InterPro" id="IPR031157">
    <property type="entry name" value="G_TR_CS"/>
</dbReference>
<dbReference type="OMA" id="EGDKEWG"/>
<dbReference type="FunFam" id="2.40.30.10:FF:000001">
    <property type="entry name" value="Elongation factor Tu"/>
    <property type="match status" value="1"/>
</dbReference>
<evidence type="ECO:0000256" key="1">
    <source>
        <dbReference type="ARBA" id="ARBA00004173"/>
    </source>
</evidence>
<dbReference type="GO" id="GO:0005525">
    <property type="term" value="F:GTP binding"/>
    <property type="evidence" value="ECO:0007669"/>
    <property type="project" value="UniProtKB-UniRule"/>
</dbReference>
<evidence type="ECO:0000256" key="4">
    <source>
        <dbReference type="ARBA" id="ARBA00022768"/>
    </source>
</evidence>
<protein>
    <recommendedName>
        <fullName evidence="9">Elongation factor Tu</fullName>
    </recommendedName>
</protein>
<evidence type="ECO:0000256" key="3">
    <source>
        <dbReference type="ARBA" id="ARBA00022741"/>
    </source>
</evidence>
<dbReference type="CDD" id="cd03697">
    <property type="entry name" value="EFTU_II"/>
    <property type="match status" value="1"/>
</dbReference>
<keyword evidence="4 9" id="KW-0251">Elongation factor</keyword>
<dbReference type="GO" id="GO:0070125">
    <property type="term" value="P:mitochondrial translational elongation"/>
    <property type="evidence" value="ECO:0007669"/>
    <property type="project" value="TreeGrafter"/>
</dbReference>
<dbReference type="PROSITE" id="PS00301">
    <property type="entry name" value="G_TR_1"/>
    <property type="match status" value="1"/>
</dbReference>
<dbReference type="Gene3D" id="3.40.50.300">
    <property type="entry name" value="P-loop containing nucleotide triphosphate hydrolases"/>
    <property type="match status" value="1"/>
</dbReference>
<reference evidence="11" key="1">
    <citation type="submission" date="2016-04" db="EMBL/GenBank/DDBJ databases">
        <authorList>
            <person name="Evans L.H."/>
            <person name="Alamgir A."/>
            <person name="Owens N."/>
            <person name="Weber N.D."/>
            <person name="Virtaneva K."/>
            <person name="Barbian K."/>
            <person name="Babar A."/>
            <person name="Rosenke K."/>
        </authorList>
    </citation>
    <scope>NUCLEOTIDE SEQUENCE [LARGE SCALE GENOMIC DNA]</scope>
    <source>
        <strain evidence="11">CBS 101.48</strain>
    </source>
</reference>
<dbReference type="Pfam" id="PF03144">
    <property type="entry name" value="GTP_EFTU_D2"/>
    <property type="match status" value="1"/>
</dbReference>
<evidence type="ECO:0000313" key="12">
    <source>
        <dbReference type="Proteomes" id="UP000078561"/>
    </source>
</evidence>
<dbReference type="GO" id="GO:0003746">
    <property type="term" value="F:translation elongation factor activity"/>
    <property type="evidence" value="ECO:0007669"/>
    <property type="project" value="UniProtKB-UniRule"/>
</dbReference>
<evidence type="ECO:0000256" key="2">
    <source>
        <dbReference type="ARBA" id="ARBA00007249"/>
    </source>
</evidence>
<dbReference type="InterPro" id="IPR041709">
    <property type="entry name" value="EF-Tu_GTP-bd"/>
</dbReference>
<dbReference type="OrthoDB" id="2067at2759"/>
<keyword evidence="7" id="KW-0496">Mitochondrion</keyword>
<dbReference type="InParanoid" id="A0A168KT01"/>
<comment type="similarity">
    <text evidence="2 9">Belongs to the TRAFAC class translation factor GTPase superfamily. Classic translation factor GTPase family. EF-Tu/EF-1A subfamily.</text>
</comment>
<dbReference type="PROSITE" id="PS51722">
    <property type="entry name" value="G_TR_2"/>
    <property type="match status" value="1"/>
</dbReference>
<dbReference type="HAMAP" id="MF_00118_B">
    <property type="entry name" value="EF_Tu_B"/>
    <property type="match status" value="1"/>
</dbReference>
<dbReference type="InterPro" id="IPR033720">
    <property type="entry name" value="EFTU_2"/>
</dbReference>
<dbReference type="InterPro" id="IPR004160">
    <property type="entry name" value="Transl_elong_EFTu/EF1A_C"/>
</dbReference>
<dbReference type="STRING" id="4829.A0A168KT01"/>
<keyword evidence="6" id="KW-0809">Transit peptide</keyword>
<dbReference type="FunCoup" id="A0A168KT01">
    <property type="interactions" value="762"/>
</dbReference>
<dbReference type="Gene3D" id="2.40.30.10">
    <property type="entry name" value="Translation factors"/>
    <property type="match status" value="2"/>
</dbReference>
<dbReference type="NCBIfam" id="TIGR00485">
    <property type="entry name" value="EF-Tu"/>
    <property type="match status" value="1"/>
</dbReference>
<accession>A0A168KT01</accession>
<dbReference type="GO" id="GO:0005739">
    <property type="term" value="C:mitochondrion"/>
    <property type="evidence" value="ECO:0007669"/>
    <property type="project" value="UniProtKB-SubCell"/>
</dbReference>
<dbReference type="InterPro" id="IPR005225">
    <property type="entry name" value="Small_GTP-bd"/>
</dbReference>
<dbReference type="PRINTS" id="PR00315">
    <property type="entry name" value="ELONGATNFCT"/>
</dbReference>
<evidence type="ECO:0000259" key="10">
    <source>
        <dbReference type="PROSITE" id="PS51722"/>
    </source>
</evidence>
<dbReference type="SUPFAM" id="SSF50447">
    <property type="entry name" value="Translation proteins"/>
    <property type="match status" value="1"/>
</dbReference>
<dbReference type="NCBIfam" id="NF009373">
    <property type="entry name" value="PRK12736.1"/>
    <property type="match status" value="1"/>
</dbReference>
<dbReference type="InterPro" id="IPR027417">
    <property type="entry name" value="P-loop_NTPase"/>
</dbReference>
<dbReference type="InterPro" id="IPR009001">
    <property type="entry name" value="Transl_elong_EF1A/Init_IF2_C"/>
</dbReference>
<organism evidence="11">
    <name type="scientific">Absidia glauca</name>
    <name type="common">Pin mould</name>
    <dbReference type="NCBI Taxonomy" id="4829"/>
    <lineage>
        <taxon>Eukaryota</taxon>
        <taxon>Fungi</taxon>
        <taxon>Fungi incertae sedis</taxon>
        <taxon>Mucoromycota</taxon>
        <taxon>Mucoromycotina</taxon>
        <taxon>Mucoromycetes</taxon>
        <taxon>Mucorales</taxon>
        <taxon>Cunninghamellaceae</taxon>
        <taxon>Absidia</taxon>
    </lineage>
</organism>
<dbReference type="InterPro" id="IPR000795">
    <property type="entry name" value="T_Tr_GTP-bd_dom"/>
</dbReference>
<gene>
    <name evidence="11" type="primary">ABSGL_00685.1 scaffold 849</name>
</gene>
<dbReference type="Proteomes" id="UP000078561">
    <property type="component" value="Unassembled WGS sequence"/>
</dbReference>
<evidence type="ECO:0000256" key="8">
    <source>
        <dbReference type="ARBA" id="ARBA00023134"/>
    </source>
</evidence>
<comment type="subcellular location">
    <subcellularLocation>
        <location evidence="1">Mitochondrion</location>
    </subcellularLocation>
</comment>
<keyword evidence="8 9" id="KW-0342">GTP-binding</keyword>
<dbReference type="InterPro" id="IPR050055">
    <property type="entry name" value="EF-Tu_GTPase"/>
</dbReference>
<dbReference type="CDD" id="cd01884">
    <property type="entry name" value="EF_Tu"/>
    <property type="match status" value="1"/>
</dbReference>
<dbReference type="InterPro" id="IPR004541">
    <property type="entry name" value="Transl_elong_EFTu/EF1A_bac/org"/>
</dbReference>
<dbReference type="NCBIfam" id="NF000766">
    <property type="entry name" value="PRK00049.1"/>
    <property type="match status" value="1"/>
</dbReference>
<dbReference type="PANTHER" id="PTHR43721">
    <property type="entry name" value="ELONGATION FACTOR TU-RELATED"/>
    <property type="match status" value="1"/>
</dbReference>
<dbReference type="NCBIfam" id="NF009372">
    <property type="entry name" value="PRK12735.1"/>
    <property type="match status" value="1"/>
</dbReference>
<dbReference type="PANTHER" id="PTHR43721:SF36">
    <property type="entry name" value="ELONGATION FACTOR TU, MITOCHONDRIAL"/>
    <property type="match status" value="1"/>
</dbReference>
<evidence type="ECO:0000256" key="9">
    <source>
        <dbReference type="RuleBase" id="RU000325"/>
    </source>
</evidence>
<dbReference type="NCBIfam" id="TIGR00231">
    <property type="entry name" value="small_GTP"/>
    <property type="match status" value="1"/>
</dbReference>
<keyword evidence="3 9" id="KW-0547">Nucleotide-binding</keyword>
<name>A0A168KT01_ABSGL</name>
<feature type="domain" description="Tr-type G" evidence="10">
    <location>
        <begin position="92"/>
        <end position="288"/>
    </location>
</feature>
<dbReference type="EMBL" id="LT550279">
    <property type="protein sequence ID" value="SAL95367.1"/>
    <property type="molecule type" value="Genomic_DNA"/>
</dbReference>
<dbReference type="SUPFAM" id="SSF50465">
    <property type="entry name" value="EF-Tu/eEF-1alpha/eIF2-gamma C-terminal domain"/>
    <property type="match status" value="1"/>
</dbReference>
<keyword evidence="12" id="KW-1185">Reference proteome</keyword>
<dbReference type="AlphaFoldDB" id="A0A168KT01"/>
<dbReference type="Pfam" id="PF00009">
    <property type="entry name" value="GTP_EFTU"/>
    <property type="match status" value="1"/>
</dbReference>
<dbReference type="SUPFAM" id="SSF52540">
    <property type="entry name" value="P-loop containing nucleoside triphosphate hydrolases"/>
    <property type="match status" value="1"/>
</dbReference>
<sequence length="483" mass="52699">MFALKTATNKAILPATRIASRRCASTVSSRSALVSARTALTHGNHFVSMIACMEDTSNLVKQAYVSSAPSRFLNFGRRAYASDAGGKFSRGKPHVNIGTIGHVDHGKTTLTAAITKTLANAGGAEFMDYNQIDKAPEEKARGITISTAHVEYETETRHYAHVDCPGHADYIKNMITGAAQMDGAIIVVSATDGQMPQTREHLLLSRQVGVQNLVVFINKVDAVDDEEMLELVEMEMRDLLSEYGFDGEGTPIIKGSALAALEGRDPEIGEKAILELMAAVDSHFPLPQRDLDKPFLMPIEDVFSISGRGTVATGRVERGFINKGSEVEIVGMGPTIKTTLTGVEMFRKELDRGQAGDNMGALLRGIKREQIRRGQVMCAPGSVKSHKKFMAQFYILTKDEGGRHTPFVNNYRPQMFVRTTDVTVSLTHPEGTEDPEDKLIMPGDNVEMQCELVHDVALEEGQRFTIREGGKTVGTGVVTKVQD</sequence>
<dbReference type="InterPro" id="IPR009000">
    <property type="entry name" value="Transl_B-barrel_sf"/>
</dbReference>
<comment type="function">
    <text evidence="9">This protein promotes the GTP-dependent binding of aminoacyl-tRNA to the A-site of ribosomes during protein biosynthesis.</text>
</comment>
<dbReference type="GO" id="GO:0003924">
    <property type="term" value="F:GTPase activity"/>
    <property type="evidence" value="ECO:0007669"/>
    <property type="project" value="UniProtKB-UniRule"/>
</dbReference>
<dbReference type="InterPro" id="IPR004161">
    <property type="entry name" value="EFTu-like_2"/>
</dbReference>
<evidence type="ECO:0000256" key="5">
    <source>
        <dbReference type="ARBA" id="ARBA00022917"/>
    </source>
</evidence>
<dbReference type="CDD" id="cd03707">
    <property type="entry name" value="EFTU_III"/>
    <property type="match status" value="1"/>
</dbReference>
<dbReference type="FunFam" id="3.40.50.300:FF:000003">
    <property type="entry name" value="Elongation factor Tu"/>
    <property type="match status" value="1"/>
</dbReference>
<evidence type="ECO:0000256" key="7">
    <source>
        <dbReference type="ARBA" id="ARBA00023128"/>
    </source>
</evidence>
<proteinExistence type="inferred from homology"/>
<dbReference type="Pfam" id="PF03143">
    <property type="entry name" value="GTP_EFTU_D3"/>
    <property type="match status" value="1"/>
</dbReference>
<evidence type="ECO:0000313" key="11">
    <source>
        <dbReference type="EMBL" id="SAL95367.1"/>
    </source>
</evidence>
<evidence type="ECO:0000256" key="6">
    <source>
        <dbReference type="ARBA" id="ARBA00022946"/>
    </source>
</evidence>